<feature type="signal peptide" evidence="1">
    <location>
        <begin position="1"/>
        <end position="21"/>
    </location>
</feature>
<dbReference type="AlphaFoldDB" id="W9GU51"/>
<dbReference type="InterPro" id="IPR055397">
    <property type="entry name" value="TraK_C"/>
</dbReference>
<dbReference type="STRING" id="1385369.N825_29860"/>
<reference evidence="3 4" key="1">
    <citation type="submission" date="2013-08" db="EMBL/GenBank/DDBJ databases">
        <title>The genome sequence of Skermanella stibiiresistens.</title>
        <authorList>
            <person name="Zhu W."/>
            <person name="Wang G."/>
        </authorList>
    </citation>
    <scope>NUCLEOTIDE SEQUENCE [LARGE SCALE GENOMIC DNA]</scope>
    <source>
        <strain evidence="3 4">SB22</strain>
    </source>
</reference>
<dbReference type="Proteomes" id="UP000019486">
    <property type="component" value="Unassembled WGS sequence"/>
</dbReference>
<protein>
    <recommendedName>
        <fullName evidence="2">TraK C-terminal domain-containing protein</fullName>
    </recommendedName>
</protein>
<evidence type="ECO:0000256" key="1">
    <source>
        <dbReference type="SAM" id="SignalP"/>
    </source>
</evidence>
<feature type="domain" description="TraK C-terminal" evidence="2">
    <location>
        <begin position="182"/>
        <end position="292"/>
    </location>
</feature>
<feature type="chain" id="PRO_5004923174" description="TraK C-terminal domain-containing protein" evidence="1">
    <location>
        <begin position="22"/>
        <end position="312"/>
    </location>
</feature>
<dbReference type="RefSeq" id="WP_084165295.1">
    <property type="nucleotide sequence ID" value="NZ_AVFL01000051.1"/>
</dbReference>
<dbReference type="EMBL" id="AVFL01000051">
    <property type="protein sequence ID" value="EWY36166.1"/>
    <property type="molecule type" value="Genomic_DNA"/>
</dbReference>
<dbReference type="Pfam" id="PF23536">
    <property type="entry name" value="TraK_C"/>
    <property type="match status" value="1"/>
</dbReference>
<sequence length="312" mass="32707">MYKPLLVGILASALAAAPAAAAPPPVTAPVTLPAVPASVVEDLPPLAPPARSAATGLDAQVNRGSTVIVDPGANVIIPVSSGHLSRLITPFKRVRVVLSDERVTHQESAGVVYVGMPEVYDGASTGVATIYLTEAGDDSLAISLTLVGQQIPPREVRLELPAALQTVRTASTEAAIAFETDQPYVETVRTVLRGLALGKVPQGYSMRSVTSDDPRPGCRVPEPLQVEFGQGQIMAGHSFDVLVGTVRHTGASAAGTAEFDERWCATPSTVAVALWPHPVLEPGETSEIYVIQRRGERGPALSARPSLLEARR</sequence>
<organism evidence="3 4">
    <name type="scientific">Skermanella stibiiresistens SB22</name>
    <dbReference type="NCBI Taxonomy" id="1385369"/>
    <lineage>
        <taxon>Bacteria</taxon>
        <taxon>Pseudomonadati</taxon>
        <taxon>Pseudomonadota</taxon>
        <taxon>Alphaproteobacteria</taxon>
        <taxon>Rhodospirillales</taxon>
        <taxon>Azospirillaceae</taxon>
        <taxon>Skermanella</taxon>
    </lineage>
</organism>
<proteinExistence type="predicted"/>
<gene>
    <name evidence="3" type="ORF">N825_29860</name>
</gene>
<keyword evidence="4" id="KW-1185">Reference proteome</keyword>
<name>W9GU51_9PROT</name>
<accession>W9GU51</accession>
<evidence type="ECO:0000313" key="4">
    <source>
        <dbReference type="Proteomes" id="UP000019486"/>
    </source>
</evidence>
<evidence type="ECO:0000313" key="3">
    <source>
        <dbReference type="EMBL" id="EWY36166.1"/>
    </source>
</evidence>
<keyword evidence="1" id="KW-0732">Signal</keyword>
<dbReference type="OrthoDB" id="5298536at2"/>
<evidence type="ECO:0000259" key="2">
    <source>
        <dbReference type="Pfam" id="PF23536"/>
    </source>
</evidence>
<comment type="caution">
    <text evidence="3">The sequence shown here is derived from an EMBL/GenBank/DDBJ whole genome shotgun (WGS) entry which is preliminary data.</text>
</comment>